<dbReference type="PROSITE" id="PS51029">
    <property type="entry name" value="MADF"/>
    <property type="match status" value="1"/>
</dbReference>
<gene>
    <name evidence="2" type="ORF">HHI36_003382</name>
</gene>
<feature type="domain" description="MADF" evidence="1">
    <location>
        <begin position="9"/>
        <end position="89"/>
    </location>
</feature>
<keyword evidence="3" id="KW-1185">Reference proteome</keyword>
<comment type="caution">
    <text evidence="2">The sequence shown here is derived from an EMBL/GenBank/DDBJ whole genome shotgun (WGS) entry which is preliminary data.</text>
</comment>
<evidence type="ECO:0000313" key="3">
    <source>
        <dbReference type="Proteomes" id="UP001516400"/>
    </source>
</evidence>
<dbReference type="PANTHER" id="PTHR12243">
    <property type="entry name" value="MADF DOMAIN TRANSCRIPTION FACTOR"/>
    <property type="match status" value="1"/>
</dbReference>
<dbReference type="SMART" id="SM00595">
    <property type="entry name" value="MADF"/>
    <property type="match status" value="1"/>
</dbReference>
<reference evidence="2 3" key="1">
    <citation type="journal article" date="2021" name="BMC Biol.">
        <title>Horizontally acquired antibacterial genes associated with adaptive radiation of ladybird beetles.</title>
        <authorList>
            <person name="Li H.S."/>
            <person name="Tang X.F."/>
            <person name="Huang Y.H."/>
            <person name="Xu Z.Y."/>
            <person name="Chen M.L."/>
            <person name="Du X.Y."/>
            <person name="Qiu B.Y."/>
            <person name="Chen P.T."/>
            <person name="Zhang W."/>
            <person name="Slipinski A."/>
            <person name="Escalona H.E."/>
            <person name="Waterhouse R.M."/>
            <person name="Zwick A."/>
            <person name="Pang H."/>
        </authorList>
    </citation>
    <scope>NUCLEOTIDE SEQUENCE [LARGE SCALE GENOMIC DNA]</scope>
    <source>
        <strain evidence="2">SYSU2018</strain>
    </source>
</reference>
<accession>A0ABD2PDQ3</accession>
<dbReference type="AlphaFoldDB" id="A0ABD2PDQ3"/>
<organism evidence="2 3">
    <name type="scientific">Cryptolaemus montrouzieri</name>
    <dbReference type="NCBI Taxonomy" id="559131"/>
    <lineage>
        <taxon>Eukaryota</taxon>
        <taxon>Metazoa</taxon>
        <taxon>Ecdysozoa</taxon>
        <taxon>Arthropoda</taxon>
        <taxon>Hexapoda</taxon>
        <taxon>Insecta</taxon>
        <taxon>Pterygota</taxon>
        <taxon>Neoptera</taxon>
        <taxon>Endopterygota</taxon>
        <taxon>Coleoptera</taxon>
        <taxon>Polyphaga</taxon>
        <taxon>Cucujiformia</taxon>
        <taxon>Coccinelloidea</taxon>
        <taxon>Coccinellidae</taxon>
        <taxon>Scymninae</taxon>
        <taxon>Scymnini</taxon>
        <taxon>Cryptolaemus</taxon>
    </lineage>
</organism>
<proteinExistence type="predicted"/>
<dbReference type="Pfam" id="PF10545">
    <property type="entry name" value="MADF_DNA_bdg"/>
    <property type="match status" value="1"/>
</dbReference>
<dbReference type="Proteomes" id="UP001516400">
    <property type="component" value="Unassembled WGS sequence"/>
</dbReference>
<evidence type="ECO:0000313" key="2">
    <source>
        <dbReference type="EMBL" id="KAL3288938.1"/>
    </source>
</evidence>
<dbReference type="InterPro" id="IPR006578">
    <property type="entry name" value="MADF-dom"/>
</dbReference>
<dbReference type="EMBL" id="JABFTP020000185">
    <property type="protein sequence ID" value="KAL3288938.1"/>
    <property type="molecule type" value="Genomic_DNA"/>
</dbReference>
<evidence type="ECO:0000259" key="1">
    <source>
        <dbReference type="PROSITE" id="PS51029"/>
    </source>
</evidence>
<sequence length="268" mass="31686">MWTDNNTLILVDEYRRHSCLWDPADPYFKIMNRKNDAWREVAAALQCSVHETKRKMASVLASFRRERKREGRSTWFAFKHLTFLLDKFNSKKKKSTEGDEDEDFIESEEWWNEHDTLNDEPDLLVTSEYEDKPEIRYISDFKDVSTTSQSNLNNAHDDVDETNYQIQHKFLQPRKRPRMNKTLEDHSDEQERTKMIMPHEKASSYSPEKKSIPELFVAYVAAKLESYSEYKRNVVQHKINEILFQADMGSFDNHIITQESTSVPCGDS</sequence>
<name>A0ABD2PDQ3_9CUCU</name>
<protein>
    <recommendedName>
        <fullName evidence="1">MADF domain-containing protein</fullName>
    </recommendedName>
</protein>
<dbReference type="PANTHER" id="PTHR12243:SF67">
    <property type="entry name" value="COREPRESSOR OF PANGOLIN, ISOFORM A-RELATED"/>
    <property type="match status" value="1"/>
</dbReference>
<dbReference type="InterPro" id="IPR039353">
    <property type="entry name" value="TF_Adf1"/>
</dbReference>